<evidence type="ECO:0000313" key="3">
    <source>
        <dbReference type="Proteomes" id="UP000018144"/>
    </source>
</evidence>
<dbReference type="Proteomes" id="UP000018144">
    <property type="component" value="Unassembled WGS sequence"/>
</dbReference>
<keyword evidence="3" id="KW-1185">Reference proteome</keyword>
<feature type="transmembrane region" description="Helical" evidence="1">
    <location>
        <begin position="508"/>
        <end position="526"/>
    </location>
</feature>
<keyword evidence="1" id="KW-0812">Transmembrane</keyword>
<feature type="transmembrane region" description="Helical" evidence="1">
    <location>
        <begin position="450"/>
        <end position="468"/>
    </location>
</feature>
<reference evidence="2 3" key="1">
    <citation type="journal article" date="2013" name="PLoS Genet.">
        <title>The genome and development-dependent transcriptomes of Pyronema confluens: a window into fungal evolution.</title>
        <authorList>
            <person name="Traeger S."/>
            <person name="Altegoer F."/>
            <person name="Freitag M."/>
            <person name="Gabaldon T."/>
            <person name="Kempken F."/>
            <person name="Kumar A."/>
            <person name="Marcet-Houben M."/>
            <person name="Poggeler S."/>
            <person name="Stajich J.E."/>
            <person name="Nowrousian M."/>
        </authorList>
    </citation>
    <scope>NUCLEOTIDE SEQUENCE [LARGE SCALE GENOMIC DNA]</scope>
    <source>
        <strain evidence="3">CBS 100304</strain>
        <tissue evidence="2">Vegetative mycelium</tissue>
    </source>
</reference>
<proteinExistence type="predicted"/>
<name>U4LFH8_PYROM</name>
<keyword evidence="1" id="KW-1133">Transmembrane helix</keyword>
<accession>U4LFH8</accession>
<evidence type="ECO:0000256" key="1">
    <source>
        <dbReference type="SAM" id="Phobius"/>
    </source>
</evidence>
<dbReference type="OrthoDB" id="5428055at2759"/>
<organism evidence="2 3">
    <name type="scientific">Pyronema omphalodes (strain CBS 100304)</name>
    <name type="common">Pyronema confluens</name>
    <dbReference type="NCBI Taxonomy" id="1076935"/>
    <lineage>
        <taxon>Eukaryota</taxon>
        <taxon>Fungi</taxon>
        <taxon>Dikarya</taxon>
        <taxon>Ascomycota</taxon>
        <taxon>Pezizomycotina</taxon>
        <taxon>Pezizomycetes</taxon>
        <taxon>Pezizales</taxon>
        <taxon>Pyronemataceae</taxon>
        <taxon>Pyronema</taxon>
    </lineage>
</organism>
<evidence type="ECO:0000313" key="2">
    <source>
        <dbReference type="EMBL" id="CCX30648.1"/>
    </source>
</evidence>
<sequence length="543" mass="61447">MDTQFSMNYLLSPPAESKPASSALSDASTLYQPSSTARLSPLDTDFAFMSHCQPYFDSLFHAPWNRPEIRLLREYMQNSVSPSATCGLRRLPAELDVSVLEIQATADAPISYIKPFHTTDTLKLHLSTQPTCNVLRRVILVHDLAPGAIDVLGHRYGLNPFFFQKHLRPLHTGSAAQEVLSRHLRESDKSWRIHFPNVKTIGEKDTVKTEAMVQRERISVQLAKGENEEKWLCVMEERISVVEVESEVPTCVLLCDKTSARRTSRDRLFSVMASFPAFVRNGEAFDAKSYLDQSIRNWMLDRAANQWCGFLRSKGKCLLILFRSMYFFTADTGPPEDQGDILSNYFDERRVLRLLRDMLISSISELQQPSNFQDPVATKQITIDYSTLLETTEKLRSELEQNLLSASSFVALKESRSLRTFSKMAVMFLPLSLAAQLLSVQSPAYALRHIYPDFFALSVLIMLVLMAWDSMQLFSKASNLCIFQMVMSMPLIVAITLSMVFGREIPCMVLSVVGLGVVGVCLHRRVSLRREGTPSWLKKIKSS</sequence>
<keyword evidence="1" id="KW-0472">Membrane</keyword>
<gene>
    <name evidence="2" type="ORF">PCON_08987</name>
</gene>
<dbReference type="AlphaFoldDB" id="U4LFH8"/>
<dbReference type="EMBL" id="HF935464">
    <property type="protein sequence ID" value="CCX30648.1"/>
    <property type="molecule type" value="Genomic_DNA"/>
</dbReference>
<feature type="transmembrane region" description="Helical" evidence="1">
    <location>
        <begin position="480"/>
        <end position="502"/>
    </location>
</feature>
<protein>
    <submittedName>
        <fullName evidence="2">Uncharacterized protein</fullName>
    </submittedName>
</protein>